<evidence type="ECO:0000313" key="3">
    <source>
        <dbReference type="EMBL" id="GAV75577.1"/>
    </source>
</evidence>
<dbReference type="InterPro" id="IPR026960">
    <property type="entry name" value="RVT-Znf"/>
</dbReference>
<reference evidence="3" key="2">
    <citation type="journal article" date="2017" name="Nat. Ecol. Evol.">
        <title>Genome of the pitcher plant Cephalotus reveals genetic changes associated with carnivory.</title>
        <authorList>
            <person name="Fukushima K."/>
            <person name="Fang X."/>
            <person name="Alvarez-Ponce D."/>
            <person name="Cai H."/>
            <person name="Carretero-Paulet L."/>
            <person name="Chen C."/>
            <person name="Chang T."/>
            <person name="Farr K.M."/>
            <person name="Fujita T."/>
            <person name="Hiwatashi Y."/>
            <person name="Hoshi Y."/>
            <person name="Imai T."/>
            <person name="Kasahara M."/>
            <person name="Librado P."/>
            <person name="Mao L."/>
            <person name="Mori H."/>
            <person name="Nishiyama T."/>
            <person name="Nozawa M."/>
            <person name="Palfalvi G."/>
            <person name="Pollard S.T."/>
            <person name="Rozas J."/>
            <person name="Sanchez-Gracia A."/>
            <person name="Sankoff D."/>
            <person name="Shibata T.F."/>
            <person name="Shigenobu S."/>
            <person name="Sumikawa N."/>
            <person name="Uzawa T."/>
            <person name="Xie M."/>
            <person name="Zheng C."/>
            <person name="Pollock D.D."/>
            <person name="Albert V.A."/>
            <person name="Li S."/>
            <person name="Hasebe M."/>
        </authorList>
    </citation>
    <scope>NUCLEOTIDE SEQUENCE</scope>
    <source>
        <strain evidence="3">St1</strain>
    </source>
</reference>
<dbReference type="Proteomes" id="UP000187406">
    <property type="component" value="Unassembled WGS sequence"/>
</dbReference>
<feature type="non-terminal residue" evidence="3">
    <location>
        <position position="213"/>
    </location>
</feature>
<comment type="caution">
    <text evidence="3">The sequence shown here is derived from an EMBL/GenBank/DDBJ whole genome shotgun (WGS) entry which is preliminary data.</text>
</comment>
<keyword evidence="4" id="KW-1185">Reference proteome</keyword>
<dbReference type="AlphaFoldDB" id="A0A1Q3C5P9"/>
<accession>A0A1Q3C5P9</accession>
<sequence length="213" mass="24775">LCSRAMRARYFRNGNFLAASRGYNPSFIWSICATKKVLKRGLIWRIGNGIQTEISNDRWIPDMEETPKPSPANVLDQGARVCLIDWDNRGWRRDLIGLCFDEAMVNSIFSIALSHRLCDDRMIWSKHGSREYTVKTGYQIAHELKECVNQYNAQRGLWKWLWGLSLPHKIRHFGWKCCKRILPVNKNVGSRVQQVHPICSICQEEDETIMHAI</sequence>
<name>A0A1Q3C5P9_CEPFO</name>
<dbReference type="Pfam" id="PF13966">
    <property type="entry name" value="zf-RVT"/>
    <property type="match status" value="1"/>
</dbReference>
<dbReference type="STRING" id="3775.A0A1Q3C5P9"/>
<evidence type="ECO:0000259" key="1">
    <source>
        <dbReference type="Pfam" id="PF13966"/>
    </source>
</evidence>
<evidence type="ECO:0000313" key="4">
    <source>
        <dbReference type="Proteomes" id="UP000187406"/>
    </source>
</evidence>
<organism evidence="3 4">
    <name type="scientific">Cephalotus follicularis</name>
    <name type="common">Albany pitcher plant</name>
    <dbReference type="NCBI Taxonomy" id="3775"/>
    <lineage>
        <taxon>Eukaryota</taxon>
        <taxon>Viridiplantae</taxon>
        <taxon>Streptophyta</taxon>
        <taxon>Embryophyta</taxon>
        <taxon>Tracheophyta</taxon>
        <taxon>Spermatophyta</taxon>
        <taxon>Magnoliopsida</taxon>
        <taxon>eudicotyledons</taxon>
        <taxon>Gunneridae</taxon>
        <taxon>Pentapetalae</taxon>
        <taxon>rosids</taxon>
        <taxon>fabids</taxon>
        <taxon>Oxalidales</taxon>
        <taxon>Cephalotaceae</taxon>
        <taxon>Cephalotus</taxon>
    </lineage>
</organism>
<proteinExistence type="predicted"/>
<dbReference type="EMBL" id="BDDD01001391">
    <property type="protein sequence ID" value="GAV75575.1"/>
    <property type="molecule type" value="Genomic_DNA"/>
</dbReference>
<evidence type="ECO:0000313" key="2">
    <source>
        <dbReference type="EMBL" id="GAV75575.1"/>
    </source>
</evidence>
<feature type="domain" description="Reverse transcriptase zinc-binding" evidence="1">
    <location>
        <begin position="132"/>
        <end position="212"/>
    </location>
</feature>
<gene>
    <name evidence="2" type="ORF">CFOL_v3_19054</name>
    <name evidence="3" type="ORF">CFOL_v3_19056</name>
</gene>
<dbReference type="InParanoid" id="A0A1Q3C5P9"/>
<feature type="non-terminal residue" evidence="3">
    <location>
        <position position="1"/>
    </location>
</feature>
<protein>
    <submittedName>
        <fullName evidence="3">Zf-RVT domain-containing protein</fullName>
    </submittedName>
</protein>
<reference evidence="4" key="1">
    <citation type="submission" date="2016-04" db="EMBL/GenBank/DDBJ databases">
        <title>Cephalotus genome sequencing.</title>
        <authorList>
            <person name="Fukushima K."/>
            <person name="Hasebe M."/>
            <person name="Fang X."/>
        </authorList>
    </citation>
    <scope>NUCLEOTIDE SEQUENCE [LARGE SCALE GENOMIC DNA]</scope>
    <source>
        <strain evidence="4">cv. St1</strain>
    </source>
</reference>
<dbReference type="OrthoDB" id="1717299at2759"/>
<dbReference type="EMBL" id="BDDD01001391">
    <property type="protein sequence ID" value="GAV75577.1"/>
    <property type="molecule type" value="Genomic_DNA"/>
</dbReference>